<feature type="region of interest" description="Disordered" evidence="1">
    <location>
        <begin position="268"/>
        <end position="301"/>
    </location>
</feature>
<proteinExistence type="predicted"/>
<dbReference type="Proteomes" id="UP000298030">
    <property type="component" value="Unassembled WGS sequence"/>
</dbReference>
<dbReference type="OrthoDB" id="2875868at2759"/>
<sequence>MVGWIPPVLKDRAERLQEFSQRLNACHDVGPNDTAFILHYDSGVGDMRPYFWPSDETDQRVKPPALNSLRLTHLFKGPSCYCAWLQGGRYTEAKIGLALRTGGPSGISDACLGQFVAICAEQRCGYFVSLDKFYSHRRLATRKYIKRKEPLRTLDPFHFVTGDTEDSVKRTGLRQVEVLRDDPENVLRGSRMLLRREDPNKFFEFEDMTEKLLENGLPGEKFWELFVQCTSCNYVMPRHHFPYAHACATSIVEAHVARATGGRRARFYLPDKETDGGSDDSGLADVGERPSTPDLGSDWSMPDLLEDILVGHK</sequence>
<comment type="caution">
    <text evidence="3">The sequence shown here is derived from an EMBL/GenBank/DDBJ whole genome shotgun (WGS) entry which is preliminary data.</text>
</comment>
<evidence type="ECO:0000313" key="2">
    <source>
        <dbReference type="EMBL" id="TEB20684.1"/>
    </source>
</evidence>
<evidence type="ECO:0000313" key="3">
    <source>
        <dbReference type="EMBL" id="TEB23990.1"/>
    </source>
</evidence>
<dbReference type="EMBL" id="QPFP01000134">
    <property type="protein sequence ID" value="TEB20684.1"/>
    <property type="molecule type" value="Genomic_DNA"/>
</dbReference>
<keyword evidence="4" id="KW-1185">Reference proteome</keyword>
<reference evidence="3 4" key="1">
    <citation type="journal article" date="2019" name="Nat. Ecol. Evol.">
        <title>Megaphylogeny resolves global patterns of mushroom evolution.</title>
        <authorList>
            <person name="Varga T."/>
            <person name="Krizsan K."/>
            <person name="Foldi C."/>
            <person name="Dima B."/>
            <person name="Sanchez-Garcia M."/>
            <person name="Sanchez-Ramirez S."/>
            <person name="Szollosi G.J."/>
            <person name="Szarkandi J.G."/>
            <person name="Papp V."/>
            <person name="Albert L."/>
            <person name="Andreopoulos W."/>
            <person name="Angelini C."/>
            <person name="Antonin V."/>
            <person name="Barry K.W."/>
            <person name="Bougher N.L."/>
            <person name="Buchanan P."/>
            <person name="Buyck B."/>
            <person name="Bense V."/>
            <person name="Catcheside P."/>
            <person name="Chovatia M."/>
            <person name="Cooper J."/>
            <person name="Damon W."/>
            <person name="Desjardin D."/>
            <person name="Finy P."/>
            <person name="Geml J."/>
            <person name="Haridas S."/>
            <person name="Hughes K."/>
            <person name="Justo A."/>
            <person name="Karasinski D."/>
            <person name="Kautmanova I."/>
            <person name="Kiss B."/>
            <person name="Kocsube S."/>
            <person name="Kotiranta H."/>
            <person name="LaButti K.M."/>
            <person name="Lechner B.E."/>
            <person name="Liimatainen K."/>
            <person name="Lipzen A."/>
            <person name="Lukacs Z."/>
            <person name="Mihaltcheva S."/>
            <person name="Morgado L.N."/>
            <person name="Niskanen T."/>
            <person name="Noordeloos M.E."/>
            <person name="Ohm R.A."/>
            <person name="Ortiz-Santana B."/>
            <person name="Ovrebo C."/>
            <person name="Racz N."/>
            <person name="Riley R."/>
            <person name="Savchenko A."/>
            <person name="Shiryaev A."/>
            <person name="Soop K."/>
            <person name="Spirin V."/>
            <person name="Szebenyi C."/>
            <person name="Tomsovsky M."/>
            <person name="Tulloss R.E."/>
            <person name="Uehling J."/>
            <person name="Grigoriev I.V."/>
            <person name="Vagvolgyi C."/>
            <person name="Papp T."/>
            <person name="Martin F.M."/>
            <person name="Miettinen O."/>
            <person name="Hibbett D.S."/>
            <person name="Nagy L.G."/>
        </authorList>
    </citation>
    <scope>NUCLEOTIDE SEQUENCE [LARGE SCALE GENOMIC DNA]</scope>
    <source>
        <strain evidence="3 4">FP101781</strain>
    </source>
</reference>
<gene>
    <name evidence="3" type="ORF">FA13DRAFT_1714923</name>
    <name evidence="2" type="ORF">FA13DRAFT_1717572</name>
</gene>
<dbReference type="AlphaFoldDB" id="A0A4Y7SQ43"/>
<organism evidence="3 4">
    <name type="scientific">Coprinellus micaceus</name>
    <name type="common">Glistening ink-cap mushroom</name>
    <name type="synonym">Coprinus micaceus</name>
    <dbReference type="NCBI Taxonomy" id="71717"/>
    <lineage>
        <taxon>Eukaryota</taxon>
        <taxon>Fungi</taxon>
        <taxon>Dikarya</taxon>
        <taxon>Basidiomycota</taxon>
        <taxon>Agaricomycotina</taxon>
        <taxon>Agaricomycetes</taxon>
        <taxon>Agaricomycetidae</taxon>
        <taxon>Agaricales</taxon>
        <taxon>Agaricineae</taxon>
        <taxon>Psathyrellaceae</taxon>
        <taxon>Coprinellus</taxon>
    </lineage>
</organism>
<evidence type="ECO:0000256" key="1">
    <source>
        <dbReference type="SAM" id="MobiDB-lite"/>
    </source>
</evidence>
<dbReference type="EMBL" id="QPFP01000071">
    <property type="protein sequence ID" value="TEB23990.1"/>
    <property type="molecule type" value="Genomic_DNA"/>
</dbReference>
<protein>
    <submittedName>
        <fullName evidence="3">Uncharacterized protein</fullName>
    </submittedName>
</protein>
<accession>A0A4Y7SQ43</accession>
<name>A0A4Y7SQ43_COPMI</name>
<evidence type="ECO:0000313" key="4">
    <source>
        <dbReference type="Proteomes" id="UP000298030"/>
    </source>
</evidence>